<keyword evidence="3" id="KW-1185">Reference proteome</keyword>
<proteinExistence type="predicted"/>
<dbReference type="AlphaFoldDB" id="A0A2Z7A094"/>
<evidence type="ECO:0000256" key="1">
    <source>
        <dbReference type="SAM" id="MobiDB-lite"/>
    </source>
</evidence>
<feature type="region of interest" description="Disordered" evidence="1">
    <location>
        <begin position="1"/>
        <end position="24"/>
    </location>
</feature>
<accession>A0A2Z7A094</accession>
<gene>
    <name evidence="2" type="ORF">F511_41249</name>
</gene>
<feature type="compositionally biased region" description="Polar residues" evidence="1">
    <location>
        <begin position="12"/>
        <end position="24"/>
    </location>
</feature>
<sequence length="119" mass="13859">MRDAKRRRTEKQISPPTTTLALKQQNQISQALADLSREQRKEPDLYYAIAKTRRQRYTLTNTCRHLIQRANKMDLSREKPDLSLMNAITFQLSLISNRFHQNNGATDLIQKLADLTNMS</sequence>
<dbReference type="EMBL" id="KV020208">
    <property type="protein sequence ID" value="KZV14731.1"/>
    <property type="molecule type" value="Genomic_DNA"/>
</dbReference>
<evidence type="ECO:0000313" key="3">
    <source>
        <dbReference type="Proteomes" id="UP000250235"/>
    </source>
</evidence>
<organism evidence="2 3">
    <name type="scientific">Dorcoceras hygrometricum</name>
    <dbReference type="NCBI Taxonomy" id="472368"/>
    <lineage>
        <taxon>Eukaryota</taxon>
        <taxon>Viridiplantae</taxon>
        <taxon>Streptophyta</taxon>
        <taxon>Embryophyta</taxon>
        <taxon>Tracheophyta</taxon>
        <taxon>Spermatophyta</taxon>
        <taxon>Magnoliopsida</taxon>
        <taxon>eudicotyledons</taxon>
        <taxon>Gunneridae</taxon>
        <taxon>Pentapetalae</taxon>
        <taxon>asterids</taxon>
        <taxon>lamiids</taxon>
        <taxon>Lamiales</taxon>
        <taxon>Gesneriaceae</taxon>
        <taxon>Didymocarpoideae</taxon>
        <taxon>Trichosporeae</taxon>
        <taxon>Loxocarpinae</taxon>
        <taxon>Dorcoceras</taxon>
    </lineage>
</organism>
<evidence type="ECO:0000313" key="2">
    <source>
        <dbReference type="EMBL" id="KZV14731.1"/>
    </source>
</evidence>
<protein>
    <submittedName>
        <fullName evidence="2">Uncharacterized protein</fullName>
    </submittedName>
</protein>
<name>A0A2Z7A094_9LAMI</name>
<dbReference type="Proteomes" id="UP000250235">
    <property type="component" value="Unassembled WGS sequence"/>
</dbReference>
<reference evidence="2 3" key="1">
    <citation type="journal article" date="2015" name="Proc. Natl. Acad. Sci. U.S.A.">
        <title>The resurrection genome of Boea hygrometrica: A blueprint for survival of dehydration.</title>
        <authorList>
            <person name="Xiao L."/>
            <person name="Yang G."/>
            <person name="Zhang L."/>
            <person name="Yang X."/>
            <person name="Zhao S."/>
            <person name="Ji Z."/>
            <person name="Zhou Q."/>
            <person name="Hu M."/>
            <person name="Wang Y."/>
            <person name="Chen M."/>
            <person name="Xu Y."/>
            <person name="Jin H."/>
            <person name="Xiao X."/>
            <person name="Hu G."/>
            <person name="Bao F."/>
            <person name="Hu Y."/>
            <person name="Wan P."/>
            <person name="Li L."/>
            <person name="Deng X."/>
            <person name="Kuang T."/>
            <person name="Xiang C."/>
            <person name="Zhu J.K."/>
            <person name="Oliver M.J."/>
            <person name="He Y."/>
        </authorList>
    </citation>
    <scope>NUCLEOTIDE SEQUENCE [LARGE SCALE GENOMIC DNA]</scope>
    <source>
        <strain evidence="3">cv. XS01</strain>
    </source>
</reference>